<keyword evidence="15" id="KW-1185">Reference proteome</keyword>
<evidence type="ECO:0000256" key="10">
    <source>
        <dbReference type="ARBA" id="ARBA00047899"/>
    </source>
</evidence>
<dbReference type="GO" id="GO:0005524">
    <property type="term" value="F:ATP binding"/>
    <property type="evidence" value="ECO:0007669"/>
    <property type="project" value="UniProtKB-UniRule"/>
</dbReference>
<name>T1J745_STRMM</name>
<keyword evidence="7 12" id="KW-0067">ATP-binding</keyword>
<reference evidence="14" key="2">
    <citation type="submission" date="2015-02" db="UniProtKB">
        <authorList>
            <consortium name="EnsemblMetazoa"/>
        </authorList>
    </citation>
    <scope>IDENTIFICATION</scope>
</reference>
<keyword evidence="9" id="KW-0131">Cell cycle</keyword>
<dbReference type="PhylomeDB" id="T1J745"/>
<dbReference type="InterPro" id="IPR000719">
    <property type="entry name" value="Prot_kinase_dom"/>
</dbReference>
<keyword evidence="4" id="KW-0479">Metal-binding</keyword>
<feature type="domain" description="Protein kinase" evidence="13">
    <location>
        <begin position="70"/>
        <end position="147"/>
    </location>
</feature>
<dbReference type="SUPFAM" id="SSF56112">
    <property type="entry name" value="Protein kinase-like (PK-like)"/>
    <property type="match status" value="1"/>
</dbReference>
<sequence length="147" mass="16664">MADGTPSYDHLPKFIDAQTLSTKKARGTPHSRLSFCPLTLKSAPSNSRLPHISEYDSDITGKELYFDSAFVNYGLLGKGSFGAVFKMKSIEDGKFYAVKRTGIMRGRRCNRPATEVCKFQKLPNHLNVIKFHKSWQTDDHSYIQMEL</sequence>
<evidence type="ECO:0000256" key="5">
    <source>
        <dbReference type="ARBA" id="ARBA00022741"/>
    </source>
</evidence>
<dbReference type="GO" id="GO:0005634">
    <property type="term" value="C:nucleus"/>
    <property type="evidence" value="ECO:0007669"/>
    <property type="project" value="TreeGrafter"/>
</dbReference>
<evidence type="ECO:0000256" key="6">
    <source>
        <dbReference type="ARBA" id="ARBA00022777"/>
    </source>
</evidence>
<dbReference type="PANTHER" id="PTHR11042:SF183">
    <property type="entry name" value="MEMBRANE-ASSOCIATED TYROSINE- AND THREONINE-SPECIFIC CDC2-INHIBITORY KINASE"/>
    <property type="match status" value="1"/>
</dbReference>
<dbReference type="GO" id="GO:0110031">
    <property type="term" value="P:negative regulation of G2/MI transition of meiotic cell cycle"/>
    <property type="evidence" value="ECO:0007669"/>
    <property type="project" value="TreeGrafter"/>
</dbReference>
<feature type="binding site" evidence="12">
    <location>
        <position position="99"/>
    </location>
    <ligand>
        <name>ATP</name>
        <dbReference type="ChEBI" id="CHEBI:30616"/>
    </ligand>
</feature>
<dbReference type="HOGENOM" id="CLU_1770398_0_0_1"/>
<dbReference type="AlphaFoldDB" id="T1J745"/>
<keyword evidence="8" id="KW-0460">Magnesium</keyword>
<evidence type="ECO:0000313" key="14">
    <source>
        <dbReference type="EnsemblMetazoa" id="SMAR009478-PA"/>
    </source>
</evidence>
<dbReference type="GO" id="GO:0005737">
    <property type="term" value="C:cytoplasm"/>
    <property type="evidence" value="ECO:0007669"/>
    <property type="project" value="TreeGrafter"/>
</dbReference>
<dbReference type="EnsemblMetazoa" id="SMAR009478-RA">
    <property type="protein sequence ID" value="SMAR009478-PA"/>
    <property type="gene ID" value="SMAR009478"/>
</dbReference>
<dbReference type="EC" id="2.7.11.1" evidence="1"/>
<keyword evidence="3" id="KW-0808">Transferase</keyword>
<evidence type="ECO:0000256" key="9">
    <source>
        <dbReference type="ARBA" id="ARBA00023306"/>
    </source>
</evidence>
<evidence type="ECO:0000256" key="2">
    <source>
        <dbReference type="ARBA" id="ARBA00022527"/>
    </source>
</evidence>
<evidence type="ECO:0000256" key="12">
    <source>
        <dbReference type="PROSITE-ProRule" id="PRU10141"/>
    </source>
</evidence>
<dbReference type="PROSITE" id="PS50011">
    <property type="entry name" value="PROTEIN_KINASE_DOM"/>
    <property type="match status" value="1"/>
</dbReference>
<evidence type="ECO:0000313" key="15">
    <source>
        <dbReference type="Proteomes" id="UP000014500"/>
    </source>
</evidence>
<keyword evidence="6" id="KW-0418">Kinase</keyword>
<evidence type="ECO:0000256" key="8">
    <source>
        <dbReference type="ARBA" id="ARBA00022842"/>
    </source>
</evidence>
<keyword evidence="2" id="KW-0723">Serine/threonine-protein kinase</keyword>
<dbReference type="Gene3D" id="3.30.200.20">
    <property type="entry name" value="Phosphorylase Kinase, domain 1"/>
    <property type="match status" value="1"/>
</dbReference>
<keyword evidence="5 12" id="KW-0547">Nucleotide-binding</keyword>
<dbReference type="GO" id="GO:0046872">
    <property type="term" value="F:metal ion binding"/>
    <property type="evidence" value="ECO:0007669"/>
    <property type="project" value="UniProtKB-KW"/>
</dbReference>
<dbReference type="GO" id="GO:0051321">
    <property type="term" value="P:meiotic cell cycle"/>
    <property type="evidence" value="ECO:0007669"/>
    <property type="project" value="TreeGrafter"/>
</dbReference>
<dbReference type="eggNOG" id="KOG0601">
    <property type="taxonomic scope" value="Eukaryota"/>
</dbReference>
<evidence type="ECO:0000256" key="11">
    <source>
        <dbReference type="ARBA" id="ARBA00048679"/>
    </source>
</evidence>
<evidence type="ECO:0000256" key="4">
    <source>
        <dbReference type="ARBA" id="ARBA00022723"/>
    </source>
</evidence>
<evidence type="ECO:0000256" key="1">
    <source>
        <dbReference type="ARBA" id="ARBA00012513"/>
    </source>
</evidence>
<dbReference type="InterPro" id="IPR011009">
    <property type="entry name" value="Kinase-like_dom_sf"/>
</dbReference>
<organism evidence="14 15">
    <name type="scientific">Strigamia maritima</name>
    <name type="common">European centipede</name>
    <name type="synonym">Geophilus maritimus</name>
    <dbReference type="NCBI Taxonomy" id="126957"/>
    <lineage>
        <taxon>Eukaryota</taxon>
        <taxon>Metazoa</taxon>
        <taxon>Ecdysozoa</taxon>
        <taxon>Arthropoda</taxon>
        <taxon>Myriapoda</taxon>
        <taxon>Chilopoda</taxon>
        <taxon>Pleurostigmophora</taxon>
        <taxon>Geophilomorpha</taxon>
        <taxon>Linotaeniidae</taxon>
        <taxon>Strigamia</taxon>
    </lineage>
</organism>
<evidence type="ECO:0000256" key="3">
    <source>
        <dbReference type="ARBA" id="ARBA00022679"/>
    </source>
</evidence>
<evidence type="ECO:0000259" key="13">
    <source>
        <dbReference type="PROSITE" id="PS50011"/>
    </source>
</evidence>
<comment type="catalytic activity">
    <reaction evidence="11">
        <text>L-seryl-[protein] + ATP = O-phospho-L-seryl-[protein] + ADP + H(+)</text>
        <dbReference type="Rhea" id="RHEA:17989"/>
        <dbReference type="Rhea" id="RHEA-COMP:9863"/>
        <dbReference type="Rhea" id="RHEA-COMP:11604"/>
        <dbReference type="ChEBI" id="CHEBI:15378"/>
        <dbReference type="ChEBI" id="CHEBI:29999"/>
        <dbReference type="ChEBI" id="CHEBI:30616"/>
        <dbReference type="ChEBI" id="CHEBI:83421"/>
        <dbReference type="ChEBI" id="CHEBI:456216"/>
        <dbReference type="EC" id="2.7.11.1"/>
    </reaction>
</comment>
<dbReference type="PANTHER" id="PTHR11042">
    <property type="entry name" value="EUKARYOTIC TRANSLATION INITIATION FACTOR 2-ALPHA KINASE EIF2-ALPHA KINASE -RELATED"/>
    <property type="match status" value="1"/>
</dbReference>
<protein>
    <recommendedName>
        <fullName evidence="1">non-specific serine/threonine protein kinase</fullName>
        <ecNumber evidence="1">2.7.11.1</ecNumber>
    </recommendedName>
</protein>
<reference evidence="15" key="1">
    <citation type="submission" date="2011-05" db="EMBL/GenBank/DDBJ databases">
        <authorList>
            <person name="Richards S.R."/>
            <person name="Qu J."/>
            <person name="Jiang H."/>
            <person name="Jhangiani S.N."/>
            <person name="Agravi P."/>
            <person name="Goodspeed R."/>
            <person name="Gross S."/>
            <person name="Mandapat C."/>
            <person name="Jackson L."/>
            <person name="Mathew T."/>
            <person name="Pu L."/>
            <person name="Thornton R."/>
            <person name="Saada N."/>
            <person name="Wilczek-Boney K.B."/>
            <person name="Lee S."/>
            <person name="Kovar C."/>
            <person name="Wu Y."/>
            <person name="Scherer S.E."/>
            <person name="Worley K.C."/>
            <person name="Muzny D.M."/>
            <person name="Gibbs R."/>
        </authorList>
    </citation>
    <scope>NUCLEOTIDE SEQUENCE</scope>
    <source>
        <strain evidence="15">Brora</strain>
    </source>
</reference>
<dbReference type="Pfam" id="PF00069">
    <property type="entry name" value="Pkinase"/>
    <property type="match status" value="1"/>
</dbReference>
<dbReference type="EMBL" id="JH431912">
    <property type="status" value="NOT_ANNOTATED_CDS"/>
    <property type="molecule type" value="Genomic_DNA"/>
</dbReference>
<accession>T1J745</accession>
<dbReference type="GO" id="GO:0004674">
    <property type="term" value="F:protein serine/threonine kinase activity"/>
    <property type="evidence" value="ECO:0007669"/>
    <property type="project" value="UniProtKB-KW"/>
</dbReference>
<dbReference type="STRING" id="126957.T1J745"/>
<dbReference type="Proteomes" id="UP000014500">
    <property type="component" value="Unassembled WGS sequence"/>
</dbReference>
<dbReference type="InterPro" id="IPR050339">
    <property type="entry name" value="CC_SR_Kinase"/>
</dbReference>
<dbReference type="InterPro" id="IPR017441">
    <property type="entry name" value="Protein_kinase_ATP_BS"/>
</dbReference>
<evidence type="ECO:0000256" key="7">
    <source>
        <dbReference type="ARBA" id="ARBA00022840"/>
    </source>
</evidence>
<dbReference type="PROSITE" id="PS00107">
    <property type="entry name" value="PROTEIN_KINASE_ATP"/>
    <property type="match status" value="1"/>
</dbReference>
<proteinExistence type="predicted"/>
<comment type="catalytic activity">
    <reaction evidence="10">
        <text>L-threonyl-[protein] + ATP = O-phospho-L-threonyl-[protein] + ADP + H(+)</text>
        <dbReference type="Rhea" id="RHEA:46608"/>
        <dbReference type="Rhea" id="RHEA-COMP:11060"/>
        <dbReference type="Rhea" id="RHEA-COMP:11605"/>
        <dbReference type="ChEBI" id="CHEBI:15378"/>
        <dbReference type="ChEBI" id="CHEBI:30013"/>
        <dbReference type="ChEBI" id="CHEBI:30616"/>
        <dbReference type="ChEBI" id="CHEBI:61977"/>
        <dbReference type="ChEBI" id="CHEBI:456216"/>
        <dbReference type="EC" id="2.7.11.1"/>
    </reaction>
</comment>